<dbReference type="GO" id="GO:0005829">
    <property type="term" value="C:cytosol"/>
    <property type="evidence" value="ECO:0007669"/>
    <property type="project" value="TreeGrafter"/>
</dbReference>
<dbReference type="PANTHER" id="PTHR42866:SF2">
    <property type="entry name" value="3-DEOXY-MANNO-OCTULOSONATE CYTIDYLYLTRANSFERASE, MITOCHONDRIAL"/>
    <property type="match status" value="1"/>
</dbReference>
<feature type="transmembrane region" description="Helical" evidence="3">
    <location>
        <begin position="36"/>
        <end position="58"/>
    </location>
</feature>
<gene>
    <name evidence="4" type="ORF">TSUD_138780</name>
</gene>
<name>A0A2Z6NM85_TRISU</name>
<keyword evidence="5" id="KW-1185">Reference proteome</keyword>
<protein>
    <submittedName>
        <fullName evidence="4">Uncharacterized protein</fullName>
    </submittedName>
</protein>
<keyword evidence="3" id="KW-0812">Transmembrane</keyword>
<dbReference type="InterPro" id="IPR029044">
    <property type="entry name" value="Nucleotide-diphossugar_trans"/>
</dbReference>
<dbReference type="EMBL" id="DF974070">
    <property type="protein sequence ID" value="GAU44766.1"/>
    <property type="molecule type" value="Genomic_DNA"/>
</dbReference>
<keyword evidence="3" id="KW-1133">Transmembrane helix</keyword>
<reference evidence="5" key="1">
    <citation type="journal article" date="2017" name="Front. Plant Sci.">
        <title>Climate Clever Clovers: New Paradigm to Reduce the Environmental Footprint of Ruminants by Breeding Low Methanogenic Forages Utilizing Haplotype Variation.</title>
        <authorList>
            <person name="Kaur P."/>
            <person name="Appels R."/>
            <person name="Bayer P.E."/>
            <person name="Keeble-Gagnere G."/>
            <person name="Wang J."/>
            <person name="Hirakawa H."/>
            <person name="Shirasawa K."/>
            <person name="Vercoe P."/>
            <person name="Stefanova K."/>
            <person name="Durmic Z."/>
            <person name="Nichols P."/>
            <person name="Revell C."/>
            <person name="Isobe S.N."/>
            <person name="Edwards D."/>
            <person name="Erskine W."/>
        </authorList>
    </citation>
    <scope>NUCLEOTIDE SEQUENCE [LARGE SCALE GENOMIC DNA]</scope>
    <source>
        <strain evidence="5">cv. Daliak</strain>
    </source>
</reference>
<proteinExistence type="predicted"/>
<evidence type="ECO:0000256" key="3">
    <source>
        <dbReference type="SAM" id="Phobius"/>
    </source>
</evidence>
<accession>A0A2Z6NM85</accession>
<dbReference type="GO" id="GO:0008690">
    <property type="term" value="F:3-deoxy-manno-octulosonate cytidylyltransferase activity"/>
    <property type="evidence" value="ECO:0007669"/>
    <property type="project" value="TreeGrafter"/>
</dbReference>
<sequence length="251" mass="28128">MLELKGSNTVTKFNLPVTKLQSQFFERPNLYPPFRIVVGGIVAGVAIAAAASSAHAYFPRFNEFRSQVVGIIPARFASSRFFRKPLVQIIGKPMIQEPRRGSKTQLPKKDIAIKKEYQKDTEKLAAGEDTESTVVAQINDQKTGDTVIESVVQSETKESENKIQAVPCIESDLKNMLKQKLEGKSNMADNDNDDVRNMSMRGLKKMLKQKLDGKSNMADNGDVQMQEVEKKRTTLQALPRNVNCDARMTEY</sequence>
<evidence type="ECO:0000256" key="2">
    <source>
        <dbReference type="ARBA" id="ARBA00022695"/>
    </source>
</evidence>
<keyword evidence="3" id="KW-0472">Membrane</keyword>
<dbReference type="OrthoDB" id="1745194at2759"/>
<dbReference type="Gene3D" id="3.90.550.10">
    <property type="entry name" value="Spore Coat Polysaccharide Biosynthesis Protein SpsA, Chain A"/>
    <property type="match status" value="1"/>
</dbReference>
<dbReference type="SUPFAM" id="SSF53448">
    <property type="entry name" value="Nucleotide-diphospho-sugar transferases"/>
    <property type="match status" value="1"/>
</dbReference>
<dbReference type="Pfam" id="PF02348">
    <property type="entry name" value="CTP_transf_3"/>
    <property type="match status" value="1"/>
</dbReference>
<dbReference type="AlphaFoldDB" id="A0A2Z6NM85"/>
<dbReference type="Proteomes" id="UP000242715">
    <property type="component" value="Unassembled WGS sequence"/>
</dbReference>
<evidence type="ECO:0000256" key="1">
    <source>
        <dbReference type="ARBA" id="ARBA00022679"/>
    </source>
</evidence>
<keyword evidence="1" id="KW-0808">Transferase</keyword>
<dbReference type="InterPro" id="IPR003329">
    <property type="entry name" value="Cytidylyl_trans"/>
</dbReference>
<organism evidence="4 5">
    <name type="scientific">Trifolium subterraneum</name>
    <name type="common">Subterranean clover</name>
    <dbReference type="NCBI Taxonomy" id="3900"/>
    <lineage>
        <taxon>Eukaryota</taxon>
        <taxon>Viridiplantae</taxon>
        <taxon>Streptophyta</taxon>
        <taxon>Embryophyta</taxon>
        <taxon>Tracheophyta</taxon>
        <taxon>Spermatophyta</taxon>
        <taxon>Magnoliopsida</taxon>
        <taxon>eudicotyledons</taxon>
        <taxon>Gunneridae</taxon>
        <taxon>Pentapetalae</taxon>
        <taxon>rosids</taxon>
        <taxon>fabids</taxon>
        <taxon>Fabales</taxon>
        <taxon>Fabaceae</taxon>
        <taxon>Papilionoideae</taxon>
        <taxon>50 kb inversion clade</taxon>
        <taxon>NPAAA clade</taxon>
        <taxon>Hologalegina</taxon>
        <taxon>IRL clade</taxon>
        <taxon>Trifolieae</taxon>
        <taxon>Trifolium</taxon>
    </lineage>
</organism>
<keyword evidence="2" id="KW-0548">Nucleotidyltransferase</keyword>
<evidence type="ECO:0000313" key="4">
    <source>
        <dbReference type="EMBL" id="GAU44766.1"/>
    </source>
</evidence>
<dbReference type="PANTHER" id="PTHR42866">
    <property type="entry name" value="3-DEOXY-MANNO-OCTULOSONATE CYTIDYLYLTRANSFERASE"/>
    <property type="match status" value="1"/>
</dbReference>
<evidence type="ECO:0000313" key="5">
    <source>
        <dbReference type="Proteomes" id="UP000242715"/>
    </source>
</evidence>